<sequence>MTNIHQREHPLLAPQLTLALVAILVHRVNDRRWVLRRLLQVCVSRQLLHLRRAPGVPTHTNQFNTTLERPTAIEHYRFTIDQLTLLTAMFSLPDPVITPAGDNVRGLESLAMLCRRIGEPNKLHTIANEFGRSQAALNSFSVIRGPSPVFGAVTVHSHAMAGVFPISRRKFEETLVAKERVLRTRLKPQSVKSPKNRGKRFGQWR</sequence>
<protein>
    <submittedName>
        <fullName evidence="2">Uncharacterized protein</fullName>
    </submittedName>
</protein>
<name>W4FV90_APHAT</name>
<proteinExistence type="predicted"/>
<dbReference type="VEuPathDB" id="FungiDB:H257_13313"/>
<organism evidence="2">
    <name type="scientific">Aphanomyces astaci</name>
    <name type="common">Crayfish plague agent</name>
    <dbReference type="NCBI Taxonomy" id="112090"/>
    <lineage>
        <taxon>Eukaryota</taxon>
        <taxon>Sar</taxon>
        <taxon>Stramenopiles</taxon>
        <taxon>Oomycota</taxon>
        <taxon>Saprolegniomycetes</taxon>
        <taxon>Saprolegniales</taxon>
        <taxon>Verrucalvaceae</taxon>
        <taxon>Aphanomyces</taxon>
    </lineage>
</organism>
<evidence type="ECO:0000256" key="1">
    <source>
        <dbReference type="SAM" id="MobiDB-lite"/>
    </source>
</evidence>
<feature type="region of interest" description="Disordered" evidence="1">
    <location>
        <begin position="186"/>
        <end position="205"/>
    </location>
</feature>
<dbReference type="EMBL" id="KI913160">
    <property type="protein sequence ID" value="ETV71430.1"/>
    <property type="molecule type" value="Genomic_DNA"/>
</dbReference>
<gene>
    <name evidence="2" type="ORF">H257_13313</name>
</gene>
<accession>W4FV90</accession>
<evidence type="ECO:0000313" key="2">
    <source>
        <dbReference type="EMBL" id="ETV71430.1"/>
    </source>
</evidence>
<dbReference type="GeneID" id="20815309"/>
<dbReference type="AlphaFoldDB" id="W4FV90"/>
<dbReference type="OrthoDB" id="122562at2759"/>
<feature type="compositionally biased region" description="Basic residues" evidence="1">
    <location>
        <begin position="194"/>
        <end position="205"/>
    </location>
</feature>
<dbReference type="RefSeq" id="XP_009839095.1">
    <property type="nucleotide sequence ID" value="XM_009840793.1"/>
</dbReference>
<reference evidence="2" key="1">
    <citation type="submission" date="2013-12" db="EMBL/GenBank/DDBJ databases">
        <title>The Genome Sequence of Aphanomyces astaci APO3.</title>
        <authorList>
            <consortium name="The Broad Institute Genomics Platform"/>
            <person name="Russ C."/>
            <person name="Tyler B."/>
            <person name="van West P."/>
            <person name="Dieguez-Uribeondo J."/>
            <person name="Young S.K."/>
            <person name="Zeng Q."/>
            <person name="Gargeya S."/>
            <person name="Fitzgerald M."/>
            <person name="Abouelleil A."/>
            <person name="Alvarado L."/>
            <person name="Chapman S.B."/>
            <person name="Gainer-Dewar J."/>
            <person name="Goldberg J."/>
            <person name="Griggs A."/>
            <person name="Gujja S."/>
            <person name="Hansen M."/>
            <person name="Howarth C."/>
            <person name="Imamovic A."/>
            <person name="Ireland A."/>
            <person name="Larimer J."/>
            <person name="McCowan C."/>
            <person name="Murphy C."/>
            <person name="Pearson M."/>
            <person name="Poon T.W."/>
            <person name="Priest M."/>
            <person name="Roberts A."/>
            <person name="Saif S."/>
            <person name="Shea T."/>
            <person name="Sykes S."/>
            <person name="Wortman J."/>
            <person name="Nusbaum C."/>
            <person name="Birren B."/>
        </authorList>
    </citation>
    <scope>NUCLEOTIDE SEQUENCE [LARGE SCALE GENOMIC DNA]</scope>
    <source>
        <strain evidence="2">APO3</strain>
    </source>
</reference>